<dbReference type="GO" id="GO:0052572">
    <property type="term" value="P:response to host immune response"/>
    <property type="evidence" value="ECO:0007669"/>
    <property type="project" value="TreeGrafter"/>
</dbReference>
<evidence type="ECO:0000259" key="3">
    <source>
        <dbReference type="Pfam" id="PF12484"/>
    </source>
</evidence>
<feature type="domain" description="PPE family C-terminal" evidence="3">
    <location>
        <begin position="317"/>
        <end position="395"/>
    </location>
</feature>
<dbReference type="PANTHER" id="PTHR46766:SF1">
    <property type="entry name" value="GLUTAMINE-RICH PROTEIN 2"/>
    <property type="match status" value="1"/>
</dbReference>
<proteinExistence type="inferred from homology"/>
<sequence>MFIDFALYPPEVNSARMYSGCGSGPLRAAAMSWHDVSTELLTAADGYRSVLSELTDIHWTGQSSAIMAASIRPYIEWLDRTAASARQTALQATGAAAAFEQAFATIVPPATIAANRAQLRALIADNFFGQNTAAIAATEFAYSEMWTTDATVMYDYAASSSSARQLTPFSSPQQTTNPAGQSAQHTAVAQAVASVGDDTGNIIGDLLIELGTLLLPIAPELSAILIPLGEGINAFASFFPGLVADDFTVLDALLAFYATIGSMNNLSSMVTDTMGVESSVGLLPNLGEAASAPNELLAPLTTIARSLGASEPVSEVSAAFRSAGYVGQLSVPPAWASVPKIATAGAIQATPMTTLPTADPGMSGVPGMPGMPTGAAMRGGMVPRYGHTPRVMSRPLAGG</sequence>
<evidence type="ECO:0000313" key="5">
    <source>
        <dbReference type="Proteomes" id="UP000192284"/>
    </source>
</evidence>
<dbReference type="EMBL" id="MVHE01000015">
    <property type="protein sequence ID" value="ORA21432.1"/>
    <property type="molecule type" value="Genomic_DNA"/>
</dbReference>
<name>A0A1W9ZUG8_MYCAN</name>
<comment type="similarity">
    <text evidence="1">Belongs to the mycobacterial PPE family.</text>
</comment>
<dbReference type="Pfam" id="PF00823">
    <property type="entry name" value="PPE"/>
    <property type="match status" value="1"/>
</dbReference>
<dbReference type="FunFam" id="1.20.1260.20:FF:000001">
    <property type="entry name" value="PPE family protein PPE41"/>
    <property type="match status" value="1"/>
</dbReference>
<dbReference type="InterPro" id="IPR000030">
    <property type="entry name" value="PPE_dom"/>
</dbReference>
<gene>
    <name evidence="4" type="ORF">BST12_12610</name>
</gene>
<evidence type="ECO:0000313" key="4">
    <source>
        <dbReference type="EMBL" id="ORA21432.1"/>
    </source>
</evidence>
<comment type="caution">
    <text evidence="4">The sequence shown here is derived from an EMBL/GenBank/DDBJ whole genome shotgun (WGS) entry which is preliminary data.</text>
</comment>
<dbReference type="Pfam" id="PF12484">
    <property type="entry name" value="PPE-SVP"/>
    <property type="match status" value="1"/>
</dbReference>
<dbReference type="RefSeq" id="WP_083113447.1">
    <property type="nucleotide sequence ID" value="NZ_JACKTS010000058.1"/>
</dbReference>
<dbReference type="Gene3D" id="1.20.1260.20">
    <property type="entry name" value="PPE superfamily"/>
    <property type="match status" value="1"/>
</dbReference>
<accession>A0A1W9ZUG8</accession>
<evidence type="ECO:0008006" key="6">
    <source>
        <dbReference type="Google" id="ProtNLM"/>
    </source>
</evidence>
<feature type="domain" description="PPE" evidence="2">
    <location>
        <begin position="4"/>
        <end position="166"/>
    </location>
</feature>
<protein>
    <recommendedName>
        <fullName evidence="6">PPE family protein</fullName>
    </recommendedName>
</protein>
<evidence type="ECO:0000259" key="2">
    <source>
        <dbReference type="Pfam" id="PF00823"/>
    </source>
</evidence>
<dbReference type="Proteomes" id="UP000192284">
    <property type="component" value="Unassembled WGS sequence"/>
</dbReference>
<dbReference type="OrthoDB" id="4680519at2"/>
<organism evidence="4 5">
    <name type="scientific">Mycobacterium angelicum</name>
    <dbReference type="NCBI Taxonomy" id="470074"/>
    <lineage>
        <taxon>Bacteria</taxon>
        <taxon>Bacillati</taxon>
        <taxon>Actinomycetota</taxon>
        <taxon>Actinomycetes</taxon>
        <taxon>Mycobacteriales</taxon>
        <taxon>Mycobacteriaceae</taxon>
        <taxon>Mycobacterium</taxon>
    </lineage>
</organism>
<dbReference type="SUPFAM" id="SSF140459">
    <property type="entry name" value="PE/PPE dimer-like"/>
    <property type="match status" value="1"/>
</dbReference>
<keyword evidence="5" id="KW-1185">Reference proteome</keyword>
<reference evidence="4 5" key="1">
    <citation type="submission" date="2017-02" db="EMBL/GenBank/DDBJ databases">
        <title>The new phylogeny of genus Mycobacterium.</title>
        <authorList>
            <person name="Tortoli E."/>
            <person name="Trovato A."/>
            <person name="Cirillo D.M."/>
        </authorList>
    </citation>
    <scope>NUCLEOTIDE SEQUENCE [LARGE SCALE GENOMIC DNA]</scope>
    <source>
        <strain evidence="4 5">DSM 45057</strain>
    </source>
</reference>
<evidence type="ECO:0000256" key="1">
    <source>
        <dbReference type="ARBA" id="ARBA00010652"/>
    </source>
</evidence>
<dbReference type="InterPro" id="IPR022171">
    <property type="entry name" value="PPE_C"/>
</dbReference>
<dbReference type="AlphaFoldDB" id="A0A1W9ZUG8"/>
<dbReference type="PANTHER" id="PTHR46766">
    <property type="entry name" value="GLUTAMINE-RICH PROTEIN 2"/>
    <property type="match status" value="1"/>
</dbReference>
<dbReference type="InterPro" id="IPR038332">
    <property type="entry name" value="PPE_sf"/>
</dbReference>